<dbReference type="PROSITE" id="PS51996">
    <property type="entry name" value="TR_MART"/>
    <property type="match status" value="1"/>
</dbReference>
<dbReference type="SUPFAM" id="SSF56399">
    <property type="entry name" value="ADP-ribosylation"/>
    <property type="match status" value="1"/>
</dbReference>
<sequence length="703" mass="80254">MEAVINLQPQPNINQHRKHCIVVCLLGDHSGNATLPKKKSGLFRISSAKYFHYADKKLRDDLKYWIPLSSDINMADDEVLMQMGKRPIIFNDVTDCNQFIRSHEHKCIILILSDWHAQNKELVSDFKKCQQIIAVYRCIPQTRYMKLLKRCVFENEYSIPKKFSKEMVEARIYDLDPVSQSTLMEVWFIESILTIRLTEKAKEDFIQFAHETYRNDKQYQNTYVKQIEDFNLNYNKKDAIKWYTRSDTFLFRIVNRTCASLDFPSLFKISFYLRDLYEQLTELHDKQLGTSLKPGLIAYRGAKMNIEELTTFKSRGSLFVTRSFLSTTYEKNVAGIYAEKNPCGDVKESVLIIMKIDHTQLQEKPIAFIEELSNFPEESEVMLPMGIVLRVESCRKMDASSDFAWEIQMIRGEDEVKLEQQLSRIPGIVQTGAGVVFVGAGIFSSLRDNSQHTGLIPTHEQLPSAAVNSNPSTSVQNTNISSTTGMQLNIREDPVSTSNMGTRNEQNNSPINVEQPSVTPHVVNATSIASIAAVEQSLMSVITLFIVITSTVAAICMVAGSITVLRFGPITTVCPHITCITFSSVLNPSSNYQVEHLDFNCSQSLINMTILQVVQRGHNETNAQQYQTFWNSSTNMTFVQTLTEIIYTWYSLPGMYIVEASFPHFVEAQFYYTSGSTRVTSNDTWQIWAQSSCREFIYLYGTF</sequence>
<evidence type="ECO:0000256" key="1">
    <source>
        <dbReference type="SAM" id="MobiDB-lite"/>
    </source>
</evidence>
<dbReference type="EMBL" id="CAJOBG010003163">
    <property type="protein sequence ID" value="CAF4048898.1"/>
    <property type="molecule type" value="Genomic_DNA"/>
</dbReference>
<dbReference type="EMBL" id="CAJNRG010004376">
    <property type="protein sequence ID" value="CAF2065978.1"/>
    <property type="molecule type" value="Genomic_DNA"/>
</dbReference>
<evidence type="ECO:0000313" key="6">
    <source>
        <dbReference type="EMBL" id="CAF4083832.1"/>
    </source>
</evidence>
<reference evidence="6" key="1">
    <citation type="submission" date="2021-02" db="EMBL/GenBank/DDBJ databases">
        <authorList>
            <person name="Nowell W R."/>
        </authorList>
    </citation>
    <scope>NUCLEOTIDE SEQUENCE</scope>
</reference>
<dbReference type="Proteomes" id="UP000663887">
    <property type="component" value="Unassembled WGS sequence"/>
</dbReference>
<name>A0A819U5P4_9BILA</name>
<evidence type="ECO:0000313" key="8">
    <source>
        <dbReference type="Proteomes" id="UP000663866"/>
    </source>
</evidence>
<evidence type="ECO:0000313" key="5">
    <source>
        <dbReference type="EMBL" id="CAF4048898.1"/>
    </source>
</evidence>
<dbReference type="Proteomes" id="UP000663856">
    <property type="component" value="Unassembled WGS sequence"/>
</dbReference>
<dbReference type="EMBL" id="CAJNRF010016604">
    <property type="protein sequence ID" value="CAF2207845.1"/>
    <property type="molecule type" value="Genomic_DNA"/>
</dbReference>
<proteinExistence type="predicted"/>
<evidence type="ECO:0000256" key="2">
    <source>
        <dbReference type="SAM" id="Phobius"/>
    </source>
</evidence>
<dbReference type="Gene3D" id="3.90.176.10">
    <property type="entry name" value="Toxin ADP-ribosyltransferase, Chain A, domain 1"/>
    <property type="match status" value="1"/>
</dbReference>
<evidence type="ECO:0000313" key="3">
    <source>
        <dbReference type="EMBL" id="CAF2065978.1"/>
    </source>
</evidence>
<protein>
    <submittedName>
        <fullName evidence="6">Uncharacterized protein</fullName>
    </submittedName>
</protein>
<comment type="caution">
    <text evidence="6">The sequence shown here is derived from an EMBL/GenBank/DDBJ whole genome shotgun (WGS) entry which is preliminary data.</text>
</comment>
<keyword evidence="2" id="KW-0812">Transmembrane</keyword>
<accession>A0A819U5P4</accession>
<dbReference type="Proteomes" id="UP000663866">
    <property type="component" value="Unassembled WGS sequence"/>
</dbReference>
<dbReference type="Proteomes" id="UP000663842">
    <property type="component" value="Unassembled WGS sequence"/>
</dbReference>
<gene>
    <name evidence="5" type="ORF">OVN521_LOCUS17863</name>
    <name evidence="6" type="ORF">UXM345_LOCUS21243</name>
    <name evidence="4" type="ORF">WKI299_LOCUS34846</name>
    <name evidence="3" type="ORF">XDN619_LOCUS11488</name>
</gene>
<organism evidence="6 7">
    <name type="scientific">Rotaria magnacalcarata</name>
    <dbReference type="NCBI Taxonomy" id="392030"/>
    <lineage>
        <taxon>Eukaryota</taxon>
        <taxon>Metazoa</taxon>
        <taxon>Spiralia</taxon>
        <taxon>Gnathifera</taxon>
        <taxon>Rotifera</taxon>
        <taxon>Eurotatoria</taxon>
        <taxon>Bdelloidea</taxon>
        <taxon>Philodinida</taxon>
        <taxon>Philodinidae</taxon>
        <taxon>Rotaria</taxon>
    </lineage>
</organism>
<evidence type="ECO:0000313" key="4">
    <source>
        <dbReference type="EMBL" id="CAF2207845.1"/>
    </source>
</evidence>
<keyword evidence="8" id="KW-1185">Reference proteome</keyword>
<dbReference type="AlphaFoldDB" id="A0A819U5P4"/>
<keyword evidence="2" id="KW-1133">Transmembrane helix</keyword>
<evidence type="ECO:0000313" key="7">
    <source>
        <dbReference type="Proteomes" id="UP000663842"/>
    </source>
</evidence>
<feature type="region of interest" description="Disordered" evidence="1">
    <location>
        <begin position="497"/>
        <end position="516"/>
    </location>
</feature>
<dbReference type="EMBL" id="CAJOBF010003291">
    <property type="protein sequence ID" value="CAF4083832.1"/>
    <property type="molecule type" value="Genomic_DNA"/>
</dbReference>
<keyword evidence="2" id="KW-0472">Membrane</keyword>
<feature type="transmembrane region" description="Helical" evidence="2">
    <location>
        <begin position="538"/>
        <end position="560"/>
    </location>
</feature>